<dbReference type="CDD" id="cd00143">
    <property type="entry name" value="PP2Cc"/>
    <property type="match status" value="1"/>
</dbReference>
<evidence type="ECO:0000313" key="2">
    <source>
        <dbReference type="EMBL" id="MTT75242.1"/>
    </source>
</evidence>
<dbReference type="EMBL" id="WNBM01000001">
    <property type="protein sequence ID" value="MTT75242.1"/>
    <property type="molecule type" value="Genomic_DNA"/>
</dbReference>
<proteinExistence type="predicted"/>
<dbReference type="SMART" id="SM00331">
    <property type="entry name" value="PP2C_SIG"/>
    <property type="match status" value="1"/>
</dbReference>
<name>A0A7X3BUM5_9FIRM</name>
<dbReference type="InterPro" id="IPR036457">
    <property type="entry name" value="PPM-type-like_dom_sf"/>
</dbReference>
<dbReference type="InterPro" id="IPR001932">
    <property type="entry name" value="PPM-type_phosphatase-like_dom"/>
</dbReference>
<dbReference type="NCBIfam" id="NF033484">
    <property type="entry name" value="Stp1_PP2C_phos"/>
    <property type="match status" value="1"/>
</dbReference>
<dbReference type="Gene3D" id="3.60.40.10">
    <property type="entry name" value="PPM-type phosphatase domain"/>
    <property type="match status" value="1"/>
</dbReference>
<feature type="domain" description="PPM-type phosphatase" evidence="1">
    <location>
        <begin position="3"/>
        <end position="237"/>
    </location>
</feature>
<dbReference type="OrthoDB" id="9801841at2"/>
<dbReference type="InterPro" id="IPR015655">
    <property type="entry name" value="PP2C"/>
</dbReference>
<dbReference type="GO" id="GO:0004722">
    <property type="term" value="F:protein serine/threonine phosphatase activity"/>
    <property type="evidence" value="ECO:0007669"/>
    <property type="project" value="InterPro"/>
</dbReference>
<evidence type="ECO:0000313" key="5">
    <source>
        <dbReference type="Proteomes" id="UP000484547"/>
    </source>
</evidence>
<dbReference type="PANTHER" id="PTHR47992">
    <property type="entry name" value="PROTEIN PHOSPHATASE"/>
    <property type="match status" value="1"/>
</dbReference>
<dbReference type="PROSITE" id="PS51746">
    <property type="entry name" value="PPM_2"/>
    <property type="match status" value="1"/>
</dbReference>
<dbReference type="Pfam" id="PF13672">
    <property type="entry name" value="PP2C_2"/>
    <property type="match status" value="1"/>
</dbReference>
<dbReference type="Proteomes" id="UP000443070">
    <property type="component" value="Unassembled WGS sequence"/>
</dbReference>
<evidence type="ECO:0000313" key="4">
    <source>
        <dbReference type="Proteomes" id="UP000443070"/>
    </source>
</evidence>
<dbReference type="SMART" id="SM00332">
    <property type="entry name" value="PP2Cc"/>
    <property type="match status" value="1"/>
</dbReference>
<comment type="caution">
    <text evidence="2">The sequence shown here is derived from an EMBL/GenBank/DDBJ whole genome shotgun (WGS) entry which is preliminary data.</text>
</comment>
<dbReference type="SUPFAM" id="SSF81606">
    <property type="entry name" value="PP2C-like"/>
    <property type="match status" value="1"/>
</dbReference>
<evidence type="ECO:0000259" key="1">
    <source>
        <dbReference type="PROSITE" id="PS51746"/>
    </source>
</evidence>
<protein>
    <submittedName>
        <fullName evidence="2">Stp1/IreP family PP2C-type Ser/Thr phosphatase</fullName>
    </submittedName>
</protein>
<dbReference type="AlphaFoldDB" id="A0A7X3BUM5"/>
<dbReference type="RefSeq" id="WP_155163639.1">
    <property type="nucleotide sequence ID" value="NZ_DAWBFF010000001.1"/>
</dbReference>
<dbReference type="Proteomes" id="UP000484547">
    <property type="component" value="Unassembled WGS sequence"/>
</dbReference>
<reference evidence="4 5" key="1">
    <citation type="journal article" date="2019" name="Nat. Med.">
        <title>A library of human gut bacterial isolates paired with longitudinal multiomics data enables mechanistic microbiome research.</title>
        <authorList>
            <person name="Poyet M."/>
            <person name="Groussin M."/>
            <person name="Gibbons S.M."/>
            <person name="Avila-Pacheco J."/>
            <person name="Jiang X."/>
            <person name="Kearney S.M."/>
            <person name="Perrotta A.R."/>
            <person name="Berdy B."/>
            <person name="Zhao S."/>
            <person name="Lieberman T.D."/>
            <person name="Swanson P.K."/>
            <person name="Smith M."/>
            <person name="Roesemann S."/>
            <person name="Alexander J.E."/>
            <person name="Rich S.A."/>
            <person name="Livny J."/>
            <person name="Vlamakis H."/>
            <person name="Clish C."/>
            <person name="Bullock K."/>
            <person name="Deik A."/>
            <person name="Scott J."/>
            <person name="Pierce K.A."/>
            <person name="Xavier R.J."/>
            <person name="Alm E.J."/>
        </authorList>
    </citation>
    <scope>NUCLEOTIDE SEQUENCE [LARGE SCALE GENOMIC DNA]</scope>
    <source>
        <strain evidence="2 5">BIOML-A13</strain>
        <strain evidence="3 4">BIOML-A3</strain>
    </source>
</reference>
<sequence>MFVISKTHVGMVRTVNEDALLTTGPELFALADGMGGYAAGETASREALQVLQQEAEKFKELTGTELCTAMRETVQQANKHIRQMAQSEVQYHDMGTTLVAVYLAADGKAYAVNVGDSRLYTWRAGTLQQVTRDHSYVAELLANGEITAQEAFKHPQKNIILRAVGAEDELEVDCFTLELTADTKLLLCSDGLSDMVDDRQISEILQAHQTAEAAEVLLEAALDNGGRDNISLILIDLTPTEEDNRS</sequence>
<keyword evidence="4" id="KW-1185">Reference proteome</keyword>
<accession>A0A7X3BUM5</accession>
<gene>
    <name evidence="2" type="ORF">GMD11_03025</name>
    <name evidence="3" type="ORF">GMD18_03025</name>
</gene>
<dbReference type="EMBL" id="WNBW01000001">
    <property type="protein sequence ID" value="MTU03374.1"/>
    <property type="molecule type" value="Genomic_DNA"/>
</dbReference>
<organism evidence="2 5">
    <name type="scientific">Phascolarctobacterium faecium</name>
    <dbReference type="NCBI Taxonomy" id="33025"/>
    <lineage>
        <taxon>Bacteria</taxon>
        <taxon>Bacillati</taxon>
        <taxon>Bacillota</taxon>
        <taxon>Negativicutes</taxon>
        <taxon>Acidaminococcales</taxon>
        <taxon>Acidaminococcaceae</taxon>
        <taxon>Phascolarctobacterium</taxon>
    </lineage>
</organism>
<evidence type="ECO:0000313" key="3">
    <source>
        <dbReference type="EMBL" id="MTU03374.1"/>
    </source>
</evidence>